<feature type="chain" id="PRO_5030580743" evidence="1">
    <location>
        <begin position="21"/>
        <end position="210"/>
    </location>
</feature>
<feature type="signal peptide" evidence="1">
    <location>
        <begin position="1"/>
        <end position="20"/>
    </location>
</feature>
<dbReference type="PIRSF" id="PIRSF033535">
    <property type="entry name" value="UCP033535_plp"/>
    <property type="match status" value="1"/>
</dbReference>
<dbReference type="Proteomes" id="UP000438106">
    <property type="component" value="Unassembled WGS sequence"/>
</dbReference>
<sequence>MLSRRGVLVASAALMAASLAGCKIVQIADQEAAAPAGFDAQAYAEDLWSDQVLPHFSASARPVAEVIPAVHESLEAAGNAYGYRAAEGSPWAFIVSGTGQVIAKNTESRAGTLDIKVEGLPDSVALQIGPVIRGNAIRDALPFVSFQDFTNQLEYADAGKALTALALQAISPAAENIAVGDNVAFTGAVSLANAADRLQITLVELDKTSP</sequence>
<evidence type="ECO:0000313" key="3">
    <source>
        <dbReference type="Proteomes" id="UP000438106"/>
    </source>
</evidence>
<accession>A0A7X3FSJ4</accession>
<evidence type="ECO:0000313" key="2">
    <source>
        <dbReference type="EMBL" id="MVS99956.1"/>
    </source>
</evidence>
<dbReference type="EMBL" id="WQRF01000003">
    <property type="protein sequence ID" value="MVS99956.1"/>
    <property type="molecule type" value="Genomic_DNA"/>
</dbReference>
<protein>
    <submittedName>
        <fullName evidence="2">DUF2291 family protein</fullName>
    </submittedName>
</protein>
<dbReference type="InterPro" id="IPR036215">
    <property type="entry name" value="TM0957-like_sf"/>
</dbReference>
<dbReference type="PROSITE" id="PS51257">
    <property type="entry name" value="PROKAR_LIPOPROTEIN"/>
    <property type="match status" value="1"/>
</dbReference>
<proteinExistence type="predicted"/>
<dbReference type="Gene3D" id="2.40.50.420">
    <property type="entry name" value="Envelope glycoprotein gp160, DUF2291, alpha/beta domain"/>
    <property type="match status" value="1"/>
</dbReference>
<organism evidence="2 3">
    <name type="scientific">Devosia marina</name>
    <dbReference type="NCBI Taxonomy" id="2683198"/>
    <lineage>
        <taxon>Bacteria</taxon>
        <taxon>Pseudomonadati</taxon>
        <taxon>Pseudomonadota</taxon>
        <taxon>Alphaproteobacteria</taxon>
        <taxon>Hyphomicrobiales</taxon>
        <taxon>Devosiaceae</taxon>
        <taxon>Devosia</taxon>
    </lineage>
</organism>
<reference evidence="2 3" key="1">
    <citation type="submission" date="2019-12" db="EMBL/GenBank/DDBJ databases">
        <title>Devosia maris sp. nov., isolated from the deep seawater.</title>
        <authorList>
            <person name="Liu Y."/>
        </authorList>
    </citation>
    <scope>NUCLEOTIDE SEQUENCE [LARGE SCALE GENOMIC DNA]</scope>
    <source>
        <strain evidence="2 3">L53-10-65</strain>
    </source>
</reference>
<keyword evidence="3" id="KW-1185">Reference proteome</keyword>
<dbReference type="Gene3D" id="1.10.10.1260">
    <property type="entry name" value="Envelope glycoprotein gp160, DUF2291, helical domain"/>
    <property type="match status" value="1"/>
</dbReference>
<gene>
    <name evidence="2" type="ORF">GO014_13075</name>
</gene>
<dbReference type="SUPFAM" id="SSF141318">
    <property type="entry name" value="TM0957-like"/>
    <property type="match status" value="1"/>
</dbReference>
<comment type="caution">
    <text evidence="2">The sequence shown here is derived from an EMBL/GenBank/DDBJ whole genome shotgun (WGS) entry which is preliminary data.</text>
</comment>
<name>A0A7X3FSJ4_9HYPH</name>
<dbReference type="AlphaFoldDB" id="A0A7X3FSJ4"/>
<dbReference type="InterPro" id="IPR006311">
    <property type="entry name" value="TAT_signal"/>
</dbReference>
<dbReference type="PROSITE" id="PS51318">
    <property type="entry name" value="TAT"/>
    <property type="match status" value="1"/>
</dbReference>
<dbReference type="Pfam" id="PF10054">
    <property type="entry name" value="DUF2291"/>
    <property type="match status" value="1"/>
</dbReference>
<dbReference type="InterPro" id="IPR014582">
    <property type="entry name" value="UCP033535_lipo"/>
</dbReference>
<evidence type="ECO:0000256" key="1">
    <source>
        <dbReference type="SAM" id="SignalP"/>
    </source>
</evidence>
<keyword evidence="1" id="KW-0732">Signal</keyword>